<dbReference type="PANTHER" id="PTHR33406">
    <property type="entry name" value="MEMBRANE PROTEIN MJ1562-RELATED"/>
    <property type="match status" value="1"/>
</dbReference>
<evidence type="ECO:0000256" key="6">
    <source>
        <dbReference type="ARBA" id="ARBA00023136"/>
    </source>
</evidence>
<dbReference type="Pfam" id="PF03176">
    <property type="entry name" value="MMPL"/>
    <property type="match status" value="2"/>
</dbReference>
<comment type="similarity">
    <text evidence="2">Belongs to the resistance-nodulation-cell division (RND) (TC 2.A.6) family. MmpL subfamily.</text>
</comment>
<feature type="transmembrane region" description="Helical" evidence="7">
    <location>
        <begin position="746"/>
        <end position="767"/>
    </location>
</feature>
<keyword evidence="10" id="KW-1185">Reference proteome</keyword>
<feature type="transmembrane region" description="Helical" evidence="7">
    <location>
        <begin position="683"/>
        <end position="701"/>
    </location>
</feature>
<organism evidence="9 10">
    <name type="scientific">Planctomicrobium piriforme</name>
    <dbReference type="NCBI Taxonomy" id="1576369"/>
    <lineage>
        <taxon>Bacteria</taxon>
        <taxon>Pseudomonadati</taxon>
        <taxon>Planctomycetota</taxon>
        <taxon>Planctomycetia</taxon>
        <taxon>Planctomycetales</taxon>
        <taxon>Planctomycetaceae</taxon>
        <taxon>Planctomicrobium</taxon>
    </lineage>
</organism>
<reference evidence="10" key="1">
    <citation type="submission" date="2016-10" db="EMBL/GenBank/DDBJ databases">
        <authorList>
            <person name="Varghese N."/>
            <person name="Submissions S."/>
        </authorList>
    </citation>
    <scope>NUCLEOTIDE SEQUENCE [LARGE SCALE GENOMIC DNA]</scope>
    <source>
        <strain evidence="10">DSM 26348</strain>
    </source>
</reference>
<evidence type="ECO:0000256" key="5">
    <source>
        <dbReference type="ARBA" id="ARBA00022989"/>
    </source>
</evidence>
<evidence type="ECO:0000259" key="8">
    <source>
        <dbReference type="Pfam" id="PF03176"/>
    </source>
</evidence>
<gene>
    <name evidence="9" type="ORF">SAMN05421753_10575</name>
</gene>
<feature type="transmembrane region" description="Helical" evidence="7">
    <location>
        <begin position="708"/>
        <end position="731"/>
    </location>
</feature>
<sequence>MYRSIGQNVSRHPILWIVVWVLFAAIAIALSPPQEAVWQDGEMAFLPKESPSVRAVNTYREAFQPSLQEAAEKDSVGTSVQQDPLGSNVVIVLQREDRPSGLTPEDESFIKNVLVAELEKLQRTTPKGYNWKPGMEKVYTKDLPQNERVIKSIVTMADERIGPLLTSPDQKATLVILELTTEFLERQNRLLIGRLEQVVDSPELQDKKPIGLSLALSGSATVGRDMLLAEQQSASRTEFFTKLLVIVLLLAIYRAPLLALVPLVTVGVSVALSKALLRIMAGWGWIGLFTGLDVYVTVVVYGAGVDYCLFLIARYKEELDSGLSQKAALSNSIERVGAALATSAGTSIVGIGMMGFSEFGKFRQAGFAISFGLFVVLCFALTFTPAFLILFGKWAFWPDVRIREVGKQSGWLPSSTMWNKLRDQRVMQRFWEGTARTIQRWPGYVFVLTVLAMMPLAIIGILYQDNLSYGLLTDLPQDSPSVVGAKVVQKHYPAGITGPHTIFVEFPIEVLHEVFGDSDLKDARTSEKLSEAITQNLSNEDIRLKAERSTDPLEQPIGIEDVRSQYQPLGNNKKANEYLTKLPLRMRGAKRTFAHRTYTGLNGSLAGQVLRLDVVLSEDPFSRSAIQTLSKLEEAVRHSIFFAEDSDIPLDKQAKLRDTAKIYSLGTTAAIRDLKSVTDRDRILIDILVTVSVYLVIVTLLRQPEICAYLIVSVVFSYLITLGATFVFFYLRDPTGFNGIDWKVPVYLFTILIAMGEDYNILLMARVTEEQETYGKVGGVLQALMKTGGIISSCGIIMAGTFFTLMSGSLLAMVQMGFALGFGVLLDTFIVRPILVPSYLILLYSGRFGWFGRFLGAPAETFTPSEKEREYIKESIEY</sequence>
<protein>
    <submittedName>
        <fullName evidence="9">Putative drug exporter of the RND superfamily</fullName>
    </submittedName>
</protein>
<keyword evidence="4 7" id="KW-0812">Transmembrane</keyword>
<keyword evidence="5 7" id="KW-1133">Transmembrane helix</keyword>
<name>A0A1I3F452_9PLAN</name>
<dbReference type="Gene3D" id="1.20.1640.10">
    <property type="entry name" value="Multidrug efflux transporter AcrB transmembrane domain"/>
    <property type="match status" value="2"/>
</dbReference>
<dbReference type="STRING" id="1576369.SAMN05421753_10575"/>
<dbReference type="InterPro" id="IPR050545">
    <property type="entry name" value="Mycobact_MmpL"/>
</dbReference>
<evidence type="ECO:0000256" key="2">
    <source>
        <dbReference type="ARBA" id="ARBA00010157"/>
    </source>
</evidence>
<dbReference type="PANTHER" id="PTHR33406:SF6">
    <property type="entry name" value="MEMBRANE PROTEIN YDGH-RELATED"/>
    <property type="match status" value="1"/>
</dbReference>
<dbReference type="OrthoDB" id="9782006at2"/>
<evidence type="ECO:0000256" key="1">
    <source>
        <dbReference type="ARBA" id="ARBA00004651"/>
    </source>
</evidence>
<feature type="domain" description="Membrane transport protein MMPL" evidence="8">
    <location>
        <begin position="601"/>
        <end position="851"/>
    </location>
</feature>
<feature type="transmembrane region" description="Helical" evidence="7">
    <location>
        <begin position="12"/>
        <end position="30"/>
    </location>
</feature>
<feature type="transmembrane region" description="Helical" evidence="7">
    <location>
        <begin position="818"/>
        <end position="844"/>
    </location>
</feature>
<feature type="transmembrane region" description="Helical" evidence="7">
    <location>
        <begin position="243"/>
        <end position="272"/>
    </location>
</feature>
<dbReference type="EMBL" id="FOQD01000005">
    <property type="protein sequence ID" value="SFI05943.1"/>
    <property type="molecule type" value="Genomic_DNA"/>
</dbReference>
<comment type="subcellular location">
    <subcellularLocation>
        <location evidence="1">Cell membrane</location>
        <topology evidence="1">Multi-pass membrane protein</topology>
    </subcellularLocation>
</comment>
<feature type="transmembrane region" description="Helical" evidence="7">
    <location>
        <begin position="788"/>
        <end position="812"/>
    </location>
</feature>
<dbReference type="SUPFAM" id="SSF82866">
    <property type="entry name" value="Multidrug efflux transporter AcrB transmembrane domain"/>
    <property type="match status" value="2"/>
</dbReference>
<keyword evidence="6 7" id="KW-0472">Membrane</keyword>
<dbReference type="InterPro" id="IPR004869">
    <property type="entry name" value="MMPL_dom"/>
</dbReference>
<dbReference type="RefSeq" id="WP_092048948.1">
    <property type="nucleotide sequence ID" value="NZ_FOQD01000005.1"/>
</dbReference>
<keyword evidence="3" id="KW-1003">Cell membrane</keyword>
<evidence type="ECO:0000256" key="4">
    <source>
        <dbReference type="ARBA" id="ARBA00022692"/>
    </source>
</evidence>
<dbReference type="AlphaFoldDB" id="A0A1I3F452"/>
<evidence type="ECO:0000313" key="9">
    <source>
        <dbReference type="EMBL" id="SFI05943.1"/>
    </source>
</evidence>
<feature type="transmembrane region" description="Helical" evidence="7">
    <location>
        <begin position="444"/>
        <end position="463"/>
    </location>
</feature>
<proteinExistence type="inferred from homology"/>
<evidence type="ECO:0000313" key="10">
    <source>
        <dbReference type="Proteomes" id="UP000199518"/>
    </source>
</evidence>
<evidence type="ECO:0000256" key="3">
    <source>
        <dbReference type="ARBA" id="ARBA00022475"/>
    </source>
</evidence>
<feature type="domain" description="Membrane transport protein MMPL" evidence="8">
    <location>
        <begin position="74"/>
        <end position="443"/>
    </location>
</feature>
<accession>A0A1I3F452</accession>
<dbReference type="Proteomes" id="UP000199518">
    <property type="component" value="Unassembled WGS sequence"/>
</dbReference>
<feature type="transmembrane region" description="Helical" evidence="7">
    <location>
        <begin position="368"/>
        <end position="391"/>
    </location>
</feature>
<dbReference type="GO" id="GO:0005886">
    <property type="term" value="C:plasma membrane"/>
    <property type="evidence" value="ECO:0007669"/>
    <property type="project" value="UniProtKB-SubCell"/>
</dbReference>
<evidence type="ECO:0000256" key="7">
    <source>
        <dbReference type="SAM" id="Phobius"/>
    </source>
</evidence>